<organism evidence="8 9">
    <name type="scientific">Oryzomonas rubra</name>
    <dbReference type="NCBI Taxonomy" id="2509454"/>
    <lineage>
        <taxon>Bacteria</taxon>
        <taxon>Pseudomonadati</taxon>
        <taxon>Thermodesulfobacteriota</taxon>
        <taxon>Desulfuromonadia</taxon>
        <taxon>Geobacterales</taxon>
        <taxon>Geobacteraceae</taxon>
        <taxon>Oryzomonas</taxon>
    </lineage>
</organism>
<gene>
    <name evidence="8" type="ORF">ET418_05115</name>
</gene>
<dbReference type="EMBL" id="SRSD01000003">
    <property type="protein sequence ID" value="KAA0893202.1"/>
    <property type="molecule type" value="Genomic_DNA"/>
</dbReference>
<comment type="caution">
    <text evidence="8">The sequence shown here is derived from an EMBL/GenBank/DDBJ whole genome shotgun (WGS) entry which is preliminary data.</text>
</comment>
<evidence type="ECO:0000256" key="5">
    <source>
        <dbReference type="PROSITE-ProRule" id="PRU00169"/>
    </source>
</evidence>
<dbReference type="PROSITE" id="PS50045">
    <property type="entry name" value="SIGMA54_INTERACT_4"/>
    <property type="match status" value="1"/>
</dbReference>
<name>A0A5A9XJ43_9BACT</name>
<evidence type="ECO:0000313" key="9">
    <source>
        <dbReference type="Proteomes" id="UP000324298"/>
    </source>
</evidence>
<dbReference type="InterPro" id="IPR025944">
    <property type="entry name" value="Sigma_54_int_dom_CS"/>
</dbReference>
<dbReference type="OrthoDB" id="9814761at2"/>
<dbReference type="SUPFAM" id="SSF52540">
    <property type="entry name" value="P-loop containing nucleoside triphosphate hydrolases"/>
    <property type="match status" value="1"/>
</dbReference>
<dbReference type="Gene3D" id="1.10.10.60">
    <property type="entry name" value="Homeodomain-like"/>
    <property type="match status" value="1"/>
</dbReference>
<evidence type="ECO:0000256" key="4">
    <source>
        <dbReference type="ARBA" id="ARBA00023163"/>
    </source>
</evidence>
<dbReference type="AlphaFoldDB" id="A0A5A9XJ43"/>
<dbReference type="RefSeq" id="WP_149306520.1">
    <property type="nucleotide sequence ID" value="NZ_SRSD01000003.1"/>
</dbReference>
<sequence length="469" mass="51595">MKTPAEEPAILLVDDEEELLFSTRLILRREGFANVLTQSDSRLVAAMLDEQPVAVLVLDMTMPHLSGLDLLRRVKETHPGLPVVMMTAVNDVDTAVTCMQAGADNYLVKPVDRTRLIATVGTCYDLGRTRTELDRLRRHLSEGQLENEAVFRDIITVSPRMRSIFFYLESVAPSRQPVLITGETGTGKELVARAIHTLSGGGGPFVAVNLAGLDDTMFSDTLFGHQRGAFTGADRAREGLVCRAEAGTLFLDEIGDLSPSSQVKLLRLLQEGEYLPLGADAPRICAARIVVATHVDLKAGMESGRFRSDLYYRLCAHHVALPPLRERPEDIPLLLEHFLDNAARALNKARPSAPQELSRYLAAYRFPGNIRELEALVRDAVARHPGRILSLEPFLVAISGDLALPQDEASNEERCHTCLLKDHFPTLKGAEEYLIAEALRLAGGNQRLAASYLGITRQALNKRLSRSPA</sequence>
<dbReference type="GO" id="GO:0005524">
    <property type="term" value="F:ATP binding"/>
    <property type="evidence" value="ECO:0007669"/>
    <property type="project" value="UniProtKB-KW"/>
</dbReference>
<dbReference type="Pfam" id="PF00158">
    <property type="entry name" value="Sigma54_activat"/>
    <property type="match status" value="1"/>
</dbReference>
<dbReference type="PANTHER" id="PTHR32071:SF13">
    <property type="entry name" value="RESPONSE REGULATOR HSFA"/>
    <property type="match status" value="1"/>
</dbReference>
<keyword evidence="5" id="KW-0597">Phosphoprotein</keyword>
<dbReference type="PROSITE" id="PS50110">
    <property type="entry name" value="RESPONSE_REGULATORY"/>
    <property type="match status" value="1"/>
</dbReference>
<dbReference type="InterPro" id="IPR011006">
    <property type="entry name" value="CheY-like_superfamily"/>
</dbReference>
<dbReference type="InterPro" id="IPR027417">
    <property type="entry name" value="P-loop_NTPase"/>
</dbReference>
<dbReference type="Gene3D" id="1.10.8.60">
    <property type="match status" value="1"/>
</dbReference>
<proteinExistence type="predicted"/>
<keyword evidence="4" id="KW-0804">Transcription</keyword>
<dbReference type="PROSITE" id="PS00688">
    <property type="entry name" value="SIGMA54_INTERACT_3"/>
    <property type="match status" value="1"/>
</dbReference>
<keyword evidence="9" id="KW-1185">Reference proteome</keyword>
<dbReference type="SMART" id="SM00448">
    <property type="entry name" value="REC"/>
    <property type="match status" value="1"/>
</dbReference>
<evidence type="ECO:0000313" key="8">
    <source>
        <dbReference type="EMBL" id="KAA0893202.1"/>
    </source>
</evidence>
<dbReference type="InterPro" id="IPR002197">
    <property type="entry name" value="HTH_Fis"/>
</dbReference>
<dbReference type="Pfam" id="PF25601">
    <property type="entry name" value="AAA_lid_14"/>
    <property type="match status" value="1"/>
</dbReference>
<dbReference type="InterPro" id="IPR001789">
    <property type="entry name" value="Sig_transdc_resp-reg_receiver"/>
</dbReference>
<keyword evidence="1" id="KW-0547">Nucleotide-binding</keyword>
<dbReference type="SUPFAM" id="SSF46689">
    <property type="entry name" value="Homeodomain-like"/>
    <property type="match status" value="1"/>
</dbReference>
<dbReference type="FunFam" id="3.40.50.300:FF:000006">
    <property type="entry name" value="DNA-binding transcriptional regulator NtrC"/>
    <property type="match status" value="1"/>
</dbReference>
<evidence type="ECO:0000256" key="3">
    <source>
        <dbReference type="ARBA" id="ARBA00023015"/>
    </source>
</evidence>
<dbReference type="GO" id="GO:0006355">
    <property type="term" value="P:regulation of DNA-templated transcription"/>
    <property type="evidence" value="ECO:0007669"/>
    <property type="project" value="InterPro"/>
</dbReference>
<feature type="domain" description="Sigma-54 factor interaction" evidence="6">
    <location>
        <begin position="154"/>
        <end position="382"/>
    </location>
</feature>
<evidence type="ECO:0000256" key="2">
    <source>
        <dbReference type="ARBA" id="ARBA00022840"/>
    </source>
</evidence>
<dbReference type="Gene3D" id="3.40.50.300">
    <property type="entry name" value="P-loop containing nucleotide triphosphate hydrolases"/>
    <property type="match status" value="1"/>
</dbReference>
<dbReference type="InterPro" id="IPR003593">
    <property type="entry name" value="AAA+_ATPase"/>
</dbReference>
<feature type="modified residue" description="4-aspartylphosphate" evidence="5">
    <location>
        <position position="59"/>
    </location>
</feature>
<dbReference type="GO" id="GO:0000160">
    <property type="term" value="P:phosphorelay signal transduction system"/>
    <property type="evidence" value="ECO:0007669"/>
    <property type="project" value="InterPro"/>
</dbReference>
<dbReference type="GO" id="GO:0043565">
    <property type="term" value="F:sequence-specific DNA binding"/>
    <property type="evidence" value="ECO:0007669"/>
    <property type="project" value="InterPro"/>
</dbReference>
<evidence type="ECO:0000256" key="1">
    <source>
        <dbReference type="ARBA" id="ARBA00022741"/>
    </source>
</evidence>
<dbReference type="CDD" id="cd00009">
    <property type="entry name" value="AAA"/>
    <property type="match status" value="1"/>
</dbReference>
<dbReference type="InterPro" id="IPR025662">
    <property type="entry name" value="Sigma_54_int_dom_ATP-bd_1"/>
</dbReference>
<dbReference type="InterPro" id="IPR058031">
    <property type="entry name" value="AAA_lid_NorR"/>
</dbReference>
<dbReference type="Pfam" id="PF02954">
    <property type="entry name" value="HTH_8"/>
    <property type="match status" value="1"/>
</dbReference>
<dbReference type="Pfam" id="PF00072">
    <property type="entry name" value="Response_reg"/>
    <property type="match status" value="1"/>
</dbReference>
<dbReference type="PRINTS" id="PR01590">
    <property type="entry name" value="HTHFIS"/>
</dbReference>
<dbReference type="SMART" id="SM00382">
    <property type="entry name" value="AAA"/>
    <property type="match status" value="1"/>
</dbReference>
<evidence type="ECO:0000259" key="7">
    <source>
        <dbReference type="PROSITE" id="PS50110"/>
    </source>
</evidence>
<dbReference type="InterPro" id="IPR009057">
    <property type="entry name" value="Homeodomain-like_sf"/>
</dbReference>
<dbReference type="InterPro" id="IPR002078">
    <property type="entry name" value="Sigma_54_int"/>
</dbReference>
<dbReference type="PANTHER" id="PTHR32071">
    <property type="entry name" value="TRANSCRIPTIONAL REGULATORY PROTEIN"/>
    <property type="match status" value="1"/>
</dbReference>
<keyword evidence="2" id="KW-0067">ATP-binding</keyword>
<protein>
    <submittedName>
        <fullName evidence="8">Sigma-54-dependent Fis family transcriptional regulator</fullName>
    </submittedName>
</protein>
<dbReference type="SUPFAM" id="SSF52172">
    <property type="entry name" value="CheY-like"/>
    <property type="match status" value="1"/>
</dbReference>
<keyword evidence="3" id="KW-0805">Transcription regulation</keyword>
<evidence type="ECO:0000259" key="6">
    <source>
        <dbReference type="PROSITE" id="PS50045"/>
    </source>
</evidence>
<dbReference type="Gene3D" id="3.40.50.2300">
    <property type="match status" value="1"/>
</dbReference>
<reference evidence="8 9" key="1">
    <citation type="submission" date="2019-04" db="EMBL/GenBank/DDBJ databases">
        <title>Geobacter ruber sp. nov., ferric-reducing bacteria isolated from paddy soil.</title>
        <authorList>
            <person name="Xu Z."/>
            <person name="Masuda Y."/>
            <person name="Itoh H."/>
            <person name="Senoo K."/>
        </authorList>
    </citation>
    <scope>NUCLEOTIDE SEQUENCE [LARGE SCALE GENOMIC DNA]</scope>
    <source>
        <strain evidence="8 9">Red88</strain>
    </source>
</reference>
<dbReference type="PROSITE" id="PS00675">
    <property type="entry name" value="SIGMA54_INTERACT_1"/>
    <property type="match status" value="1"/>
</dbReference>
<feature type="domain" description="Response regulatory" evidence="7">
    <location>
        <begin position="9"/>
        <end position="124"/>
    </location>
</feature>
<dbReference type="Proteomes" id="UP000324298">
    <property type="component" value="Unassembled WGS sequence"/>
</dbReference>
<accession>A0A5A9XJ43</accession>